<dbReference type="EMBL" id="JAGETM010000031">
    <property type="protein sequence ID" value="MBO1997673.1"/>
    <property type="molecule type" value="Genomic_DNA"/>
</dbReference>
<organism evidence="1 3">
    <name type="scientific">Klebsiella pneumoniae</name>
    <dbReference type="NCBI Taxonomy" id="573"/>
    <lineage>
        <taxon>Bacteria</taxon>
        <taxon>Pseudomonadati</taxon>
        <taxon>Pseudomonadota</taxon>
        <taxon>Gammaproteobacteria</taxon>
        <taxon>Enterobacterales</taxon>
        <taxon>Enterobacteriaceae</taxon>
        <taxon>Klebsiella/Raoultella group</taxon>
        <taxon>Klebsiella</taxon>
        <taxon>Klebsiella pneumoniae complex</taxon>
    </lineage>
</organism>
<gene>
    <name evidence="1" type="ORF">J4730_20870</name>
    <name evidence="2" type="ORF">J4733_05860</name>
</gene>
<dbReference type="Proteomes" id="UP000664267">
    <property type="component" value="Unassembled WGS sequence"/>
</dbReference>
<evidence type="ECO:0000313" key="2">
    <source>
        <dbReference type="EMBL" id="MBO2025441.1"/>
    </source>
</evidence>
<dbReference type="Proteomes" id="UP000664002">
    <property type="component" value="Unassembled WGS sequence"/>
</dbReference>
<name>A0A939SUY2_KLEPN</name>
<proteinExistence type="predicted"/>
<evidence type="ECO:0000313" key="1">
    <source>
        <dbReference type="EMBL" id="MBO1997673.1"/>
    </source>
</evidence>
<protein>
    <submittedName>
        <fullName evidence="1">Uncharacterized protein</fullName>
    </submittedName>
</protein>
<sequence>MPVNMAQLDITTRNDTFLVAPVFPYPQVSSWGAHKSANSYRWWGCAAANTVWNIYNGMNQAPFDMIEAVYDSDAIYVAFRTPCPPLIKRPFYYVSGQKITAIMDFPLLMRRGPYQEDHYQYPSFPHV</sequence>
<comment type="caution">
    <text evidence="1">The sequence shown here is derived from an EMBL/GenBank/DDBJ whole genome shotgun (WGS) entry which is preliminary data.</text>
</comment>
<evidence type="ECO:0000313" key="3">
    <source>
        <dbReference type="Proteomes" id="UP000664002"/>
    </source>
</evidence>
<accession>A0A939SUY2</accession>
<reference evidence="1" key="1">
    <citation type="submission" date="2021-03" db="EMBL/GenBank/DDBJ databases">
        <title>Molecular epidemiology and mechanisms of colistin and carbapenem resistance in Enterobacteriaceae from clinical isolates, the environment and porcine samples in Pretoria, South Africa.</title>
        <authorList>
            <person name="Bogoshi D."/>
            <person name="Mbelle N.M."/>
            <person name="Naidoo V."/>
            <person name="Osei Sekyere J."/>
        </authorList>
    </citation>
    <scope>NUCLEOTIDE SEQUENCE</scope>
    <source>
        <strain evidence="1">C027</strain>
        <strain evidence="2">C029</strain>
    </source>
</reference>
<dbReference type="AlphaFoldDB" id="A0A939SUY2"/>
<dbReference type="EMBL" id="JAGETN010000009">
    <property type="protein sequence ID" value="MBO2025441.1"/>
    <property type="molecule type" value="Genomic_DNA"/>
</dbReference>